<dbReference type="Pfam" id="PF00410">
    <property type="entry name" value="Ribosomal_S8"/>
    <property type="match status" value="1"/>
</dbReference>
<dbReference type="PROSITE" id="PS00053">
    <property type="entry name" value="RIBOSOMAL_S8"/>
    <property type="match status" value="1"/>
</dbReference>
<evidence type="ECO:0000256" key="5">
    <source>
        <dbReference type="ARBA" id="ARBA00023274"/>
    </source>
</evidence>
<dbReference type="PANTHER" id="PTHR11758">
    <property type="entry name" value="40S RIBOSOMAL PROTEIN S15A"/>
    <property type="match status" value="1"/>
</dbReference>
<dbReference type="GO" id="GO:0005737">
    <property type="term" value="C:cytoplasm"/>
    <property type="evidence" value="ECO:0007669"/>
    <property type="project" value="UniProtKB-ARBA"/>
</dbReference>
<evidence type="ECO:0000256" key="9">
    <source>
        <dbReference type="RuleBase" id="RU003660"/>
    </source>
</evidence>
<dbReference type="NCBIfam" id="NF001109">
    <property type="entry name" value="PRK00136.1"/>
    <property type="match status" value="1"/>
</dbReference>
<evidence type="ECO:0000256" key="4">
    <source>
        <dbReference type="ARBA" id="ARBA00022980"/>
    </source>
</evidence>
<dbReference type="OrthoDB" id="9802617at2"/>
<protein>
    <recommendedName>
        <fullName evidence="6 8">Small ribosomal subunit protein uS8</fullName>
    </recommendedName>
</protein>
<gene>
    <name evidence="8 10" type="primary">rpsH</name>
    <name evidence="10" type="ORF">MDPP_00118</name>
</gene>
<dbReference type="Proteomes" id="UP000320078">
    <property type="component" value="Unassembled WGS sequence"/>
</dbReference>
<comment type="similarity">
    <text evidence="1 8 9">Belongs to the universal ribosomal protein uS8 family.</text>
</comment>
<dbReference type="EMBL" id="VIAE01000002">
    <property type="protein sequence ID" value="TVY12345.1"/>
    <property type="molecule type" value="Genomic_DNA"/>
</dbReference>
<reference evidence="10 11" key="1">
    <citation type="submission" date="2019-06" db="EMBL/GenBank/DDBJ databases">
        <title>Draft Genome Sequence of Candidatus Phytoplasma pini-Related Strain MDPP: A Resource for Comparative Genomics of Gymnosperm-infecting Phytoplasmas.</title>
        <authorList>
            <person name="Cai W."/>
            <person name="Costanzo S."/>
            <person name="Shao J."/>
            <person name="Zhao Y."/>
            <person name="Davis R."/>
        </authorList>
    </citation>
    <scope>NUCLEOTIDE SEQUENCE [LARGE SCALE GENOMIC DNA]</scope>
    <source>
        <strain evidence="10 11">MDPP</strain>
    </source>
</reference>
<evidence type="ECO:0000256" key="3">
    <source>
        <dbReference type="ARBA" id="ARBA00022884"/>
    </source>
</evidence>
<dbReference type="SUPFAM" id="SSF56047">
    <property type="entry name" value="Ribosomal protein S8"/>
    <property type="match status" value="1"/>
</dbReference>
<dbReference type="FunFam" id="3.30.1370.30:FF:000002">
    <property type="entry name" value="30S ribosomal protein S8"/>
    <property type="match status" value="1"/>
</dbReference>
<keyword evidence="11" id="KW-1185">Reference proteome</keyword>
<dbReference type="GO" id="GO:0003735">
    <property type="term" value="F:structural constituent of ribosome"/>
    <property type="evidence" value="ECO:0007669"/>
    <property type="project" value="InterPro"/>
</dbReference>
<keyword evidence="4 8" id="KW-0689">Ribosomal protein</keyword>
<dbReference type="AlphaFoldDB" id="A0A559KJN3"/>
<dbReference type="HAMAP" id="MF_01302_B">
    <property type="entry name" value="Ribosomal_uS8_B"/>
    <property type="match status" value="1"/>
</dbReference>
<dbReference type="RefSeq" id="WP_144658269.1">
    <property type="nucleotide sequence ID" value="NZ_VIAE01000002.1"/>
</dbReference>
<dbReference type="InterPro" id="IPR000630">
    <property type="entry name" value="Ribosomal_uS8"/>
</dbReference>
<evidence type="ECO:0000256" key="8">
    <source>
        <dbReference type="HAMAP-Rule" id="MF_01302"/>
    </source>
</evidence>
<keyword evidence="3 8" id="KW-0694">RNA-binding</keyword>
<organism evidence="10 11">
    <name type="scientific">Candidatus Phytoplasma pini</name>
    <dbReference type="NCBI Taxonomy" id="267362"/>
    <lineage>
        <taxon>Bacteria</taxon>
        <taxon>Bacillati</taxon>
        <taxon>Mycoplasmatota</taxon>
        <taxon>Mollicutes</taxon>
        <taxon>Acholeplasmatales</taxon>
        <taxon>Acholeplasmataceae</taxon>
        <taxon>Candidatus Phytoplasma</taxon>
    </lineage>
</organism>
<dbReference type="InterPro" id="IPR047863">
    <property type="entry name" value="Ribosomal_uS8_CS"/>
</dbReference>
<dbReference type="FunFam" id="3.30.1490.10:FF:000001">
    <property type="entry name" value="30S ribosomal protein S8"/>
    <property type="match status" value="1"/>
</dbReference>
<evidence type="ECO:0000256" key="7">
    <source>
        <dbReference type="ARBA" id="ARBA00046740"/>
    </source>
</evidence>
<comment type="function">
    <text evidence="8">One of the primary rRNA binding proteins, it binds directly to 16S rRNA central domain where it helps coordinate assembly of the platform of the 30S subunit.</text>
</comment>
<dbReference type="GO" id="GO:0006412">
    <property type="term" value="P:translation"/>
    <property type="evidence" value="ECO:0007669"/>
    <property type="project" value="UniProtKB-UniRule"/>
</dbReference>
<evidence type="ECO:0000256" key="6">
    <source>
        <dbReference type="ARBA" id="ARBA00035258"/>
    </source>
</evidence>
<comment type="caution">
    <text evidence="10">The sequence shown here is derived from an EMBL/GenBank/DDBJ whole genome shotgun (WGS) entry which is preliminary data.</text>
</comment>
<dbReference type="GO" id="GO:0019843">
    <property type="term" value="F:rRNA binding"/>
    <property type="evidence" value="ECO:0007669"/>
    <property type="project" value="UniProtKB-UniRule"/>
</dbReference>
<dbReference type="Gene3D" id="3.30.1490.10">
    <property type="match status" value="1"/>
</dbReference>
<evidence type="ECO:0000313" key="10">
    <source>
        <dbReference type="EMBL" id="TVY12345.1"/>
    </source>
</evidence>
<evidence type="ECO:0000313" key="11">
    <source>
        <dbReference type="Proteomes" id="UP000320078"/>
    </source>
</evidence>
<dbReference type="InterPro" id="IPR035987">
    <property type="entry name" value="Ribosomal_uS8_sf"/>
</dbReference>
<keyword evidence="5 8" id="KW-0687">Ribonucleoprotein</keyword>
<name>A0A559KJN3_9MOLU</name>
<evidence type="ECO:0000256" key="2">
    <source>
        <dbReference type="ARBA" id="ARBA00022730"/>
    </source>
</evidence>
<sequence length="124" mass="14003">MNVNPIADLLTRIRNANIMYYEKVLVPSSKLKINILEVLKKEGFIKDFRLDKKLKNILIQLKYDLTKKRAITGLKRVSKYVTIAKIPRVLNGLGIALISTSKGILTDYQALSQGVGGQVLAYIW</sequence>
<proteinExistence type="inferred from homology"/>
<dbReference type="GO" id="GO:0005840">
    <property type="term" value="C:ribosome"/>
    <property type="evidence" value="ECO:0007669"/>
    <property type="project" value="UniProtKB-KW"/>
</dbReference>
<dbReference type="GO" id="GO:1990904">
    <property type="term" value="C:ribonucleoprotein complex"/>
    <property type="evidence" value="ECO:0007669"/>
    <property type="project" value="UniProtKB-KW"/>
</dbReference>
<accession>A0A559KJN3</accession>
<keyword evidence="2 8" id="KW-0699">rRNA-binding</keyword>
<comment type="subunit">
    <text evidence="7 8">Part of the 30S ribosomal subunit. Contacts proteins S5 and S12.</text>
</comment>
<dbReference type="Gene3D" id="3.30.1370.30">
    <property type="match status" value="1"/>
</dbReference>
<evidence type="ECO:0000256" key="1">
    <source>
        <dbReference type="ARBA" id="ARBA00006471"/>
    </source>
</evidence>